<dbReference type="OrthoDB" id="9814005at2"/>
<dbReference type="Pfam" id="PF01418">
    <property type="entry name" value="HTH_6"/>
    <property type="match status" value="1"/>
</dbReference>
<dbReference type="Gene3D" id="3.40.50.10490">
    <property type="entry name" value="Glucose-6-phosphate isomerase like protein, domain 1"/>
    <property type="match status" value="1"/>
</dbReference>
<dbReference type="GO" id="GO:1901135">
    <property type="term" value="P:carbohydrate derivative metabolic process"/>
    <property type="evidence" value="ECO:0007669"/>
    <property type="project" value="InterPro"/>
</dbReference>
<dbReference type="SUPFAM" id="SSF46689">
    <property type="entry name" value="Homeodomain-like"/>
    <property type="match status" value="1"/>
</dbReference>
<gene>
    <name evidence="6" type="ORF">CPA45_20510</name>
</gene>
<sequence length="295" mass="32159">MPQHDPLREQIIAQYDAMSPQLQQAARYVLEHPDEVALVSMRELARHAAVQPATMTRLAKFLGKQGYDDIREHYVAVLRRGSDGFAAKVRQLDGGTTEAANGNIAAQMLHGLSAQISQLCEPDSLQRLEAIANTLKSASKVYVLGLRSCHSVAWHFHYVMSLLGERSVHLDGPAGTGGDALVRATPEDVMLVISVKPYAVATLELTQLAKDKGLTVLSITDSEVSPLVGMSEKTIFCPTESDSFFHTLTPALAISEVLCTLLAEGDRPKALDALQRADEHFLSLNTYSSAIPRRE</sequence>
<dbReference type="InterPro" id="IPR046348">
    <property type="entry name" value="SIS_dom_sf"/>
</dbReference>
<evidence type="ECO:0000256" key="1">
    <source>
        <dbReference type="ARBA" id="ARBA00023015"/>
    </source>
</evidence>
<accession>A0A2A4HHK3</accession>
<dbReference type="CDD" id="cd05013">
    <property type="entry name" value="SIS_RpiR"/>
    <property type="match status" value="1"/>
</dbReference>
<dbReference type="AlphaFoldDB" id="A0A2A4HHK3"/>
<keyword evidence="3" id="KW-0804">Transcription</keyword>
<keyword evidence="2" id="KW-0238">DNA-binding</keyword>
<dbReference type="InterPro" id="IPR001347">
    <property type="entry name" value="SIS_dom"/>
</dbReference>
<dbReference type="SUPFAM" id="SSF53697">
    <property type="entry name" value="SIS domain"/>
    <property type="match status" value="1"/>
</dbReference>
<organism evidence="6 7">
    <name type="scientific">Vreelandella nigrificans</name>
    <dbReference type="NCBI Taxonomy" id="2042704"/>
    <lineage>
        <taxon>Bacteria</taxon>
        <taxon>Pseudomonadati</taxon>
        <taxon>Pseudomonadota</taxon>
        <taxon>Gammaproteobacteria</taxon>
        <taxon>Oceanospirillales</taxon>
        <taxon>Halomonadaceae</taxon>
        <taxon>Vreelandella</taxon>
    </lineage>
</organism>
<evidence type="ECO:0000256" key="2">
    <source>
        <dbReference type="ARBA" id="ARBA00023125"/>
    </source>
</evidence>
<reference evidence="7" key="1">
    <citation type="submission" date="2017-09" db="EMBL/GenBank/DDBJ databases">
        <authorList>
            <person name="Cho G.-S."/>
            <person name="Oguntoyinbo F.A."/>
            <person name="Cnockaert M."/>
            <person name="Kabisch J."/>
            <person name="Neve H."/>
            <person name="Bockelmann W."/>
            <person name="Wenning M."/>
            <person name="Franz C.M."/>
            <person name="Vandamme P."/>
        </authorList>
    </citation>
    <scope>NUCLEOTIDE SEQUENCE [LARGE SCALE GENOMIC DNA]</scope>
    <source>
        <strain evidence="7">MBT G8648</strain>
    </source>
</reference>
<dbReference type="GO" id="GO:0003677">
    <property type="term" value="F:DNA binding"/>
    <property type="evidence" value="ECO:0007669"/>
    <property type="project" value="UniProtKB-KW"/>
</dbReference>
<dbReference type="Proteomes" id="UP000218677">
    <property type="component" value="Unassembled WGS sequence"/>
</dbReference>
<dbReference type="PANTHER" id="PTHR30514">
    <property type="entry name" value="GLUCOKINASE"/>
    <property type="match status" value="1"/>
</dbReference>
<dbReference type="PROSITE" id="PS51071">
    <property type="entry name" value="HTH_RPIR"/>
    <property type="match status" value="1"/>
</dbReference>
<feature type="domain" description="SIS" evidence="5">
    <location>
        <begin position="131"/>
        <end position="268"/>
    </location>
</feature>
<dbReference type="GO" id="GO:0097367">
    <property type="term" value="F:carbohydrate derivative binding"/>
    <property type="evidence" value="ECO:0007669"/>
    <property type="project" value="InterPro"/>
</dbReference>
<keyword evidence="7" id="KW-1185">Reference proteome</keyword>
<name>A0A2A4HHK3_9GAMM</name>
<dbReference type="RefSeq" id="WP_096654832.1">
    <property type="nucleotide sequence ID" value="NZ_NWUX01000029.1"/>
</dbReference>
<dbReference type="InterPro" id="IPR000281">
    <property type="entry name" value="HTH_RpiR"/>
</dbReference>
<evidence type="ECO:0000313" key="6">
    <source>
        <dbReference type="EMBL" id="PCF93829.1"/>
    </source>
</evidence>
<evidence type="ECO:0000313" key="7">
    <source>
        <dbReference type="Proteomes" id="UP000218677"/>
    </source>
</evidence>
<dbReference type="PANTHER" id="PTHR30514:SF18">
    <property type="entry name" value="RPIR-FAMILY TRANSCRIPTIONAL REGULATOR"/>
    <property type="match status" value="1"/>
</dbReference>
<dbReference type="InterPro" id="IPR009057">
    <property type="entry name" value="Homeodomain-like_sf"/>
</dbReference>
<dbReference type="Pfam" id="PF01380">
    <property type="entry name" value="SIS"/>
    <property type="match status" value="1"/>
</dbReference>
<dbReference type="GO" id="GO:0003700">
    <property type="term" value="F:DNA-binding transcription factor activity"/>
    <property type="evidence" value="ECO:0007669"/>
    <property type="project" value="InterPro"/>
</dbReference>
<proteinExistence type="predicted"/>
<dbReference type="InterPro" id="IPR035472">
    <property type="entry name" value="RpiR-like_SIS"/>
</dbReference>
<evidence type="ECO:0000259" key="4">
    <source>
        <dbReference type="PROSITE" id="PS51071"/>
    </source>
</evidence>
<feature type="domain" description="HTH rpiR-type" evidence="4">
    <location>
        <begin position="5"/>
        <end position="81"/>
    </location>
</feature>
<dbReference type="Gene3D" id="1.10.10.10">
    <property type="entry name" value="Winged helix-like DNA-binding domain superfamily/Winged helix DNA-binding domain"/>
    <property type="match status" value="1"/>
</dbReference>
<comment type="caution">
    <text evidence="6">The sequence shown here is derived from an EMBL/GenBank/DDBJ whole genome shotgun (WGS) entry which is preliminary data.</text>
</comment>
<dbReference type="PROSITE" id="PS51464">
    <property type="entry name" value="SIS"/>
    <property type="match status" value="1"/>
</dbReference>
<keyword evidence="1" id="KW-0805">Transcription regulation</keyword>
<protein>
    <submittedName>
        <fullName evidence="6">SIS domain-containing protein</fullName>
    </submittedName>
</protein>
<evidence type="ECO:0000256" key="3">
    <source>
        <dbReference type="ARBA" id="ARBA00023163"/>
    </source>
</evidence>
<dbReference type="InterPro" id="IPR036388">
    <property type="entry name" value="WH-like_DNA-bd_sf"/>
</dbReference>
<dbReference type="EMBL" id="NWUX01000029">
    <property type="protein sequence ID" value="PCF93829.1"/>
    <property type="molecule type" value="Genomic_DNA"/>
</dbReference>
<evidence type="ECO:0000259" key="5">
    <source>
        <dbReference type="PROSITE" id="PS51464"/>
    </source>
</evidence>
<dbReference type="InterPro" id="IPR047640">
    <property type="entry name" value="RpiR-like"/>
</dbReference>